<name>A0A9X1TYJ9_9SPHN</name>
<protein>
    <submittedName>
        <fullName evidence="2">Uncharacterized protein</fullName>
    </submittedName>
</protein>
<gene>
    <name evidence="2" type="ORF">LVY65_07515</name>
</gene>
<reference evidence="2" key="1">
    <citation type="submission" date="2022-01" db="EMBL/GenBank/DDBJ databases">
        <authorList>
            <person name="Jo J.-H."/>
            <person name="Im W.-T."/>
        </authorList>
    </citation>
    <scope>NUCLEOTIDE SEQUENCE</scope>
    <source>
        <strain evidence="2">G124</strain>
    </source>
</reference>
<keyword evidence="3" id="KW-1185">Reference proteome</keyword>
<dbReference type="AlphaFoldDB" id="A0A9X1TYJ9"/>
<evidence type="ECO:0000313" key="3">
    <source>
        <dbReference type="Proteomes" id="UP001139410"/>
    </source>
</evidence>
<evidence type="ECO:0000313" key="2">
    <source>
        <dbReference type="EMBL" id="MCF2514912.1"/>
    </source>
</evidence>
<sequence length="457" mass="48943">MGAPDSGMQAAEQPTAETLLTAFRTIGTADRLKHENMLDYWLSIRGDKEFPPLHDLDPLEITDAGPCSILLELIGGGQDAEIRHLGDALREHVTVDRIIDAPNPSLLSCIARKLPIVAISRDFLAFEDSFSSSAGTTRCWVTLLPLSSCGSWVDYVYAFVSVEAIDGEDIEPVEVADAEEAPPVDEPAPEVVSDETEVAEDATVEEPEADATVEEPEAADGVIPFAIEEPIDPPEETAAPVEAVDGGDEAVAEEFVEPPEAKTKPGFAKLLDDFGNLTGFYGQGVKIDPVVEADLPPSEPSAVEQPFDEPEEAAPADVEEPAQEHEPAPPTLEGQLQSKLSEVRAMADEARMARLRAIAAMHEGLSAAYDFAIDAESSPEEYLRLVEAQGLKIQLRAPMAPVVKLTFGDSYDAATTADLEAVLAWALKEELPRGSLAAQIEQAGGISELLEQVSRPS</sequence>
<feature type="region of interest" description="Disordered" evidence="1">
    <location>
        <begin position="292"/>
        <end position="333"/>
    </location>
</feature>
<dbReference type="Proteomes" id="UP001139410">
    <property type="component" value="Unassembled WGS sequence"/>
</dbReference>
<organism evidence="2 3">
    <name type="scientific">Sphingomonas cremea</name>
    <dbReference type="NCBI Taxonomy" id="2904799"/>
    <lineage>
        <taxon>Bacteria</taxon>
        <taxon>Pseudomonadati</taxon>
        <taxon>Pseudomonadota</taxon>
        <taxon>Alphaproteobacteria</taxon>
        <taxon>Sphingomonadales</taxon>
        <taxon>Sphingomonadaceae</taxon>
        <taxon>Sphingomonas</taxon>
    </lineage>
</organism>
<dbReference type="RefSeq" id="WP_235067409.1">
    <property type="nucleotide sequence ID" value="NZ_JAKFGM010000002.1"/>
</dbReference>
<feature type="compositionally biased region" description="Acidic residues" evidence="1">
    <location>
        <begin position="306"/>
        <end position="321"/>
    </location>
</feature>
<dbReference type="EMBL" id="JAKFGM010000002">
    <property type="protein sequence ID" value="MCF2514912.1"/>
    <property type="molecule type" value="Genomic_DNA"/>
</dbReference>
<accession>A0A9X1TYJ9</accession>
<proteinExistence type="predicted"/>
<evidence type="ECO:0000256" key="1">
    <source>
        <dbReference type="SAM" id="MobiDB-lite"/>
    </source>
</evidence>
<comment type="caution">
    <text evidence="2">The sequence shown here is derived from an EMBL/GenBank/DDBJ whole genome shotgun (WGS) entry which is preliminary data.</text>
</comment>